<dbReference type="STRING" id="158190.SpiGrapes_2688"/>
<keyword evidence="3 5" id="KW-0012">Acyltransferase</keyword>
<dbReference type="eggNOG" id="COG0508">
    <property type="taxonomic scope" value="Bacteria"/>
</dbReference>
<dbReference type="PANTHER" id="PTHR43178">
    <property type="entry name" value="DIHYDROLIPOAMIDE ACETYLTRANSFERASE COMPONENT OF PYRUVATE DEHYDROGENASE COMPLEX"/>
    <property type="match status" value="1"/>
</dbReference>
<organism evidence="5 6">
    <name type="scientific">Sphaerochaeta pleomorpha (strain ATCC BAA-1885 / DSM 22778 / Grapes)</name>
    <dbReference type="NCBI Taxonomy" id="158190"/>
    <lineage>
        <taxon>Bacteria</taxon>
        <taxon>Pseudomonadati</taxon>
        <taxon>Spirochaetota</taxon>
        <taxon>Spirochaetia</taxon>
        <taxon>Spirochaetales</taxon>
        <taxon>Sphaerochaetaceae</taxon>
        <taxon>Sphaerochaeta</taxon>
    </lineage>
</organism>
<feature type="domain" description="2-oxoacid dehydrogenase acyltransferase catalytic" evidence="4">
    <location>
        <begin position="172"/>
        <end position="253"/>
    </location>
</feature>
<dbReference type="Gene3D" id="3.30.559.10">
    <property type="entry name" value="Chloramphenicol acetyltransferase-like domain"/>
    <property type="match status" value="1"/>
</dbReference>
<proteinExistence type="predicted"/>
<dbReference type="InterPro" id="IPR023213">
    <property type="entry name" value="CAT-like_dom_sf"/>
</dbReference>
<gene>
    <name evidence="5" type="ordered locus">SpiGrapes_2688</name>
</gene>
<dbReference type="Proteomes" id="UP000005632">
    <property type="component" value="Chromosome"/>
</dbReference>
<evidence type="ECO:0000256" key="1">
    <source>
        <dbReference type="ARBA" id="ARBA00001938"/>
    </source>
</evidence>
<dbReference type="SUPFAM" id="SSF52777">
    <property type="entry name" value="CoA-dependent acyltransferases"/>
    <property type="match status" value="1"/>
</dbReference>
<evidence type="ECO:0000256" key="2">
    <source>
        <dbReference type="ARBA" id="ARBA00022679"/>
    </source>
</evidence>
<dbReference type="AlphaFoldDB" id="G8QVD1"/>
<keyword evidence="2 5" id="KW-0808">Transferase</keyword>
<dbReference type="InterPro" id="IPR001078">
    <property type="entry name" value="2-oxoacid_DH_actylTfrase"/>
</dbReference>
<dbReference type="PANTHER" id="PTHR43178:SF5">
    <property type="entry name" value="LIPOAMIDE ACYLTRANSFERASE COMPONENT OF BRANCHED-CHAIN ALPHA-KETO ACID DEHYDROGENASE COMPLEX, MITOCHONDRIAL"/>
    <property type="match status" value="1"/>
</dbReference>
<keyword evidence="5" id="KW-0670">Pyruvate</keyword>
<feature type="domain" description="2-oxoacid dehydrogenase acyltransferase catalytic" evidence="4">
    <location>
        <begin position="31"/>
        <end position="130"/>
    </location>
</feature>
<protein>
    <submittedName>
        <fullName evidence="5">Pyruvate/2-oxoglutarate dehydrogenase complex, dihydrolipoamide acyltransferase component</fullName>
    </submittedName>
</protein>
<dbReference type="OrthoDB" id="9805770at2"/>
<dbReference type="GO" id="GO:0031405">
    <property type="term" value="F:lipoic acid binding"/>
    <property type="evidence" value="ECO:0007669"/>
    <property type="project" value="TreeGrafter"/>
</dbReference>
<name>G8QVD1_SPHPG</name>
<reference evidence="5 6" key="1">
    <citation type="submission" date="2011-11" db="EMBL/GenBank/DDBJ databases">
        <title>Complete sequence of Spirochaeta sp. grapes.</title>
        <authorList>
            <consortium name="US DOE Joint Genome Institute"/>
            <person name="Lucas S."/>
            <person name="Han J."/>
            <person name="Lapidus A."/>
            <person name="Cheng J.-F."/>
            <person name="Goodwin L."/>
            <person name="Pitluck S."/>
            <person name="Peters L."/>
            <person name="Ovchinnikova G."/>
            <person name="Munk A.C."/>
            <person name="Detter J.C."/>
            <person name="Han C."/>
            <person name="Tapia R."/>
            <person name="Land M."/>
            <person name="Hauser L."/>
            <person name="Kyrpides N."/>
            <person name="Ivanova N."/>
            <person name="Pagani I."/>
            <person name="Ritalahtilisa K."/>
            <person name="Loeffler F."/>
            <person name="Woyke T."/>
        </authorList>
    </citation>
    <scope>NUCLEOTIDE SEQUENCE [LARGE SCALE GENOMIC DNA]</scope>
    <source>
        <strain evidence="6">ATCC BAA-1885 / DSM 22778 / Grapes</strain>
    </source>
</reference>
<dbReference type="GO" id="GO:0005737">
    <property type="term" value="C:cytoplasm"/>
    <property type="evidence" value="ECO:0007669"/>
    <property type="project" value="TreeGrafter"/>
</dbReference>
<evidence type="ECO:0000256" key="3">
    <source>
        <dbReference type="ARBA" id="ARBA00023315"/>
    </source>
</evidence>
<dbReference type="EMBL" id="CP003155">
    <property type="protein sequence ID" value="AEV30446.1"/>
    <property type="molecule type" value="Genomic_DNA"/>
</dbReference>
<comment type="cofactor">
    <cofactor evidence="1">
        <name>(R)-lipoate</name>
        <dbReference type="ChEBI" id="CHEBI:83088"/>
    </cofactor>
</comment>
<dbReference type="KEGG" id="sgp:SpiGrapes_2688"/>
<accession>G8QVD1</accession>
<evidence type="ECO:0000313" key="6">
    <source>
        <dbReference type="Proteomes" id="UP000005632"/>
    </source>
</evidence>
<dbReference type="Pfam" id="PF00198">
    <property type="entry name" value="2-oxoacid_dh"/>
    <property type="match status" value="2"/>
</dbReference>
<evidence type="ECO:0000313" key="5">
    <source>
        <dbReference type="EMBL" id="AEV30446.1"/>
    </source>
</evidence>
<sequence>MKREKTTDLRKLSMYGFELVTGGHNFFALLDIDITNLRTFLRQKRREGTGGSLFSLVLKAIGMCLQEFSEFNSMIDLKHTTTFEQVDLNIPIEIEDAGKSITKQCIIRDINHKTITEIDHEITNAKTSKNADKGYVSSPFIRKMLTSLPLPLVRFMFRRILHNHRLVQELSGTIFVTSVSMFSQVPGYIIPYIGGPKAVSFALGSITKKPVVVQNEIKIREMYNITVAFNHDIIDGAPAARFINRFRELLEKSYTELL</sequence>
<evidence type="ECO:0000259" key="4">
    <source>
        <dbReference type="Pfam" id="PF00198"/>
    </source>
</evidence>
<dbReference type="HOGENOM" id="CLU_016733_2_3_12"/>
<dbReference type="GO" id="GO:0016407">
    <property type="term" value="F:acetyltransferase activity"/>
    <property type="evidence" value="ECO:0007669"/>
    <property type="project" value="TreeGrafter"/>
</dbReference>
<keyword evidence="6" id="KW-1185">Reference proteome</keyword>
<dbReference type="InterPro" id="IPR050743">
    <property type="entry name" value="2-oxoacid_DH_E2_comp"/>
</dbReference>
<dbReference type="RefSeq" id="WP_014271286.1">
    <property type="nucleotide sequence ID" value="NC_016633.1"/>
</dbReference>